<gene>
    <name evidence="6" type="ORF">GMA10_01245</name>
</gene>
<dbReference type="OrthoDB" id="5241784at2"/>
<evidence type="ECO:0000256" key="3">
    <source>
        <dbReference type="ARBA" id="ARBA00023012"/>
    </source>
</evidence>
<dbReference type="InterPro" id="IPR050482">
    <property type="entry name" value="Sensor_HK_TwoCompSys"/>
</dbReference>
<dbReference type="PANTHER" id="PTHR24421:SF63">
    <property type="entry name" value="SENSOR HISTIDINE KINASE DESK"/>
    <property type="match status" value="1"/>
</dbReference>
<dbReference type="PANTHER" id="PTHR24421">
    <property type="entry name" value="NITRATE/NITRITE SENSOR PROTEIN NARX-RELATED"/>
    <property type="match status" value="1"/>
</dbReference>
<feature type="transmembrane region" description="Helical" evidence="4">
    <location>
        <begin position="100"/>
        <end position="133"/>
    </location>
</feature>
<organism evidence="6 7">
    <name type="scientific">Rothia koreensis</name>
    <dbReference type="NCBI Taxonomy" id="592378"/>
    <lineage>
        <taxon>Bacteria</taxon>
        <taxon>Bacillati</taxon>
        <taxon>Actinomycetota</taxon>
        <taxon>Actinomycetes</taxon>
        <taxon>Micrococcales</taxon>
        <taxon>Micrococcaceae</taxon>
        <taxon>Rothia</taxon>
    </lineage>
</organism>
<feature type="transmembrane region" description="Helical" evidence="4">
    <location>
        <begin position="12"/>
        <end position="32"/>
    </location>
</feature>
<evidence type="ECO:0000313" key="7">
    <source>
        <dbReference type="Proteomes" id="UP000462152"/>
    </source>
</evidence>
<evidence type="ECO:0000256" key="1">
    <source>
        <dbReference type="ARBA" id="ARBA00022679"/>
    </source>
</evidence>
<dbReference type="CDD" id="cd16917">
    <property type="entry name" value="HATPase_UhpB-NarQ-NarX-like"/>
    <property type="match status" value="1"/>
</dbReference>
<dbReference type="GO" id="GO:0046983">
    <property type="term" value="F:protein dimerization activity"/>
    <property type="evidence" value="ECO:0007669"/>
    <property type="project" value="InterPro"/>
</dbReference>
<dbReference type="Gene3D" id="3.30.565.10">
    <property type="entry name" value="Histidine kinase-like ATPase, C-terminal domain"/>
    <property type="match status" value="1"/>
</dbReference>
<dbReference type="Gene3D" id="1.20.5.1930">
    <property type="match status" value="1"/>
</dbReference>
<evidence type="ECO:0000259" key="5">
    <source>
        <dbReference type="Pfam" id="PF07730"/>
    </source>
</evidence>
<keyword evidence="4" id="KW-0472">Membrane</keyword>
<feature type="transmembrane region" description="Helical" evidence="4">
    <location>
        <begin position="72"/>
        <end position="94"/>
    </location>
</feature>
<dbReference type="RefSeq" id="WP_129313973.1">
    <property type="nucleotide sequence ID" value="NZ_JBITVH010000001.1"/>
</dbReference>
<dbReference type="InterPro" id="IPR011712">
    <property type="entry name" value="Sig_transdc_His_kin_sub3_dim/P"/>
</dbReference>
<keyword evidence="7" id="KW-1185">Reference proteome</keyword>
<dbReference type="Pfam" id="PF07730">
    <property type="entry name" value="HisKA_3"/>
    <property type="match status" value="1"/>
</dbReference>
<proteinExistence type="predicted"/>
<keyword evidence="2 6" id="KW-0418">Kinase</keyword>
<keyword evidence="1" id="KW-0808">Transferase</keyword>
<name>A0A7K1LFA0_9MICC</name>
<sequence>MKPERPRFQAIRAVQAGVWLIFVVFAVIPLFYVQHTPLGLGAGLTLIGLFCVIYAGGFGYSELLVRRRYRLYWCWIALMAIIVAALSLLIGLSVVNLTTFFVAAFLFLLPSRAGILLTSALVVATNVAVLLAADSGAFPYVLSGTVLGPIIVLVVAIAARREDVENRLRQDLAVSTERETVARDVHDLLGHSLTVINLKSEVAARTMESDPEGARQEVLEIARLSRTALADVRSTVTRLRQPDFAGEIDAAGTALATAGITADLPSSPSAREVSGVNASLFSWAVREAVTNVVRHSGASRCSVMLTPEKIQVTDDGRGIGSDFGNGLNGLRERVEQAGGVLVVENVVPREDLLDGEHPGTRVLVTMNGDRSPLEEP</sequence>
<keyword evidence="4" id="KW-0812">Transmembrane</keyword>
<evidence type="ECO:0000256" key="4">
    <source>
        <dbReference type="SAM" id="Phobius"/>
    </source>
</evidence>
<keyword evidence="3" id="KW-0902">Two-component regulatory system</keyword>
<dbReference type="Proteomes" id="UP000462152">
    <property type="component" value="Unassembled WGS sequence"/>
</dbReference>
<feature type="transmembrane region" description="Helical" evidence="4">
    <location>
        <begin position="140"/>
        <end position="159"/>
    </location>
</feature>
<protein>
    <submittedName>
        <fullName evidence="6">Sensor histidine kinase</fullName>
    </submittedName>
</protein>
<feature type="transmembrane region" description="Helical" evidence="4">
    <location>
        <begin position="38"/>
        <end position="60"/>
    </location>
</feature>
<dbReference type="EMBL" id="WOGT01000001">
    <property type="protein sequence ID" value="MUN53864.1"/>
    <property type="molecule type" value="Genomic_DNA"/>
</dbReference>
<evidence type="ECO:0000256" key="2">
    <source>
        <dbReference type="ARBA" id="ARBA00022777"/>
    </source>
</evidence>
<dbReference type="GO" id="GO:0000155">
    <property type="term" value="F:phosphorelay sensor kinase activity"/>
    <property type="evidence" value="ECO:0007669"/>
    <property type="project" value="InterPro"/>
</dbReference>
<evidence type="ECO:0000313" key="6">
    <source>
        <dbReference type="EMBL" id="MUN53864.1"/>
    </source>
</evidence>
<dbReference type="SUPFAM" id="SSF55874">
    <property type="entry name" value="ATPase domain of HSP90 chaperone/DNA topoisomerase II/histidine kinase"/>
    <property type="match status" value="1"/>
</dbReference>
<dbReference type="GO" id="GO:0016020">
    <property type="term" value="C:membrane"/>
    <property type="evidence" value="ECO:0007669"/>
    <property type="project" value="InterPro"/>
</dbReference>
<feature type="domain" description="Signal transduction histidine kinase subgroup 3 dimerisation and phosphoacceptor" evidence="5">
    <location>
        <begin position="177"/>
        <end position="242"/>
    </location>
</feature>
<reference evidence="6 7" key="1">
    <citation type="submission" date="2019-12" db="EMBL/GenBank/DDBJ databases">
        <authorList>
            <person name="Li J."/>
            <person name="Shi Y."/>
            <person name="Xu G."/>
            <person name="Xiao D."/>
            <person name="Ran X."/>
        </authorList>
    </citation>
    <scope>NUCLEOTIDE SEQUENCE [LARGE SCALE GENOMIC DNA]</scope>
    <source>
        <strain evidence="6 7">JCM 15915</strain>
    </source>
</reference>
<accession>A0A7K1LFA0</accession>
<comment type="caution">
    <text evidence="6">The sequence shown here is derived from an EMBL/GenBank/DDBJ whole genome shotgun (WGS) entry which is preliminary data.</text>
</comment>
<dbReference type="InterPro" id="IPR036890">
    <property type="entry name" value="HATPase_C_sf"/>
</dbReference>
<keyword evidence="4" id="KW-1133">Transmembrane helix</keyword>
<dbReference type="AlphaFoldDB" id="A0A7K1LFA0"/>